<dbReference type="Proteomes" id="UP000008792">
    <property type="component" value="Unassembled WGS sequence"/>
</dbReference>
<organism evidence="1 2">
    <name type="scientific">Drosophila virilis</name>
    <name type="common">Fruit fly</name>
    <dbReference type="NCBI Taxonomy" id="7244"/>
    <lineage>
        <taxon>Eukaryota</taxon>
        <taxon>Metazoa</taxon>
        <taxon>Ecdysozoa</taxon>
        <taxon>Arthropoda</taxon>
        <taxon>Hexapoda</taxon>
        <taxon>Insecta</taxon>
        <taxon>Pterygota</taxon>
        <taxon>Neoptera</taxon>
        <taxon>Endopterygota</taxon>
        <taxon>Diptera</taxon>
        <taxon>Brachycera</taxon>
        <taxon>Muscomorpha</taxon>
        <taxon>Ephydroidea</taxon>
        <taxon>Drosophilidae</taxon>
        <taxon>Drosophila</taxon>
    </lineage>
</organism>
<dbReference type="InParanoid" id="A0A0Q9VYZ0"/>
<evidence type="ECO:0000313" key="1">
    <source>
        <dbReference type="EMBL" id="KRF77976.1"/>
    </source>
</evidence>
<gene>
    <name evidence="1" type="primary">Dvir\GJ27154</name>
    <name evidence="1" type="ORF">Dvir_GJ27154</name>
</gene>
<dbReference type="AlphaFoldDB" id="A0A0Q9VYZ0"/>
<protein>
    <submittedName>
        <fullName evidence="1">Uncharacterized protein</fullName>
    </submittedName>
</protein>
<name>A0A0Q9VYZ0_DROVI</name>
<accession>A0A0Q9VYZ0</accession>
<dbReference type="EMBL" id="CH940654">
    <property type="protein sequence ID" value="KRF77976.1"/>
    <property type="molecule type" value="Genomic_DNA"/>
</dbReference>
<sequence>MGSDSDNNCSAISVGAEPGPRLQISFVSSDVCVCVCVCACVCSRRVQHESTRTRILAPSLSSWQAAAHSYLPLRAQRTQFRVEESKVESRKGFDALAGTT</sequence>
<keyword evidence="2" id="KW-1185">Reference proteome</keyword>
<reference evidence="1 2" key="1">
    <citation type="journal article" date="2007" name="Nature">
        <title>Evolution of genes and genomes on the Drosophila phylogeny.</title>
        <authorList>
            <consortium name="Drosophila 12 Genomes Consortium"/>
            <person name="Clark A.G."/>
            <person name="Eisen M.B."/>
            <person name="Smith D.R."/>
            <person name="Bergman C.M."/>
            <person name="Oliver B."/>
            <person name="Markow T.A."/>
            <person name="Kaufman T.C."/>
            <person name="Kellis M."/>
            <person name="Gelbart W."/>
            <person name="Iyer V.N."/>
            <person name="Pollard D.A."/>
            <person name="Sackton T.B."/>
            <person name="Larracuente A.M."/>
            <person name="Singh N.D."/>
            <person name="Abad J.P."/>
            <person name="Abt D.N."/>
            <person name="Adryan B."/>
            <person name="Aguade M."/>
            <person name="Akashi H."/>
            <person name="Anderson W.W."/>
            <person name="Aquadro C.F."/>
            <person name="Ardell D.H."/>
            <person name="Arguello R."/>
            <person name="Artieri C.G."/>
            <person name="Barbash D.A."/>
            <person name="Barker D."/>
            <person name="Barsanti P."/>
            <person name="Batterham P."/>
            <person name="Batzoglou S."/>
            <person name="Begun D."/>
            <person name="Bhutkar A."/>
            <person name="Blanco E."/>
            <person name="Bosak S.A."/>
            <person name="Bradley R.K."/>
            <person name="Brand A.D."/>
            <person name="Brent M.R."/>
            <person name="Brooks A.N."/>
            <person name="Brown R.H."/>
            <person name="Butlin R.K."/>
            <person name="Caggese C."/>
            <person name="Calvi B.R."/>
            <person name="Bernardo de Carvalho A."/>
            <person name="Caspi A."/>
            <person name="Castrezana S."/>
            <person name="Celniker S.E."/>
            <person name="Chang J.L."/>
            <person name="Chapple C."/>
            <person name="Chatterji S."/>
            <person name="Chinwalla A."/>
            <person name="Civetta A."/>
            <person name="Clifton S.W."/>
            <person name="Comeron J.M."/>
            <person name="Costello J.C."/>
            <person name="Coyne J.A."/>
            <person name="Daub J."/>
            <person name="David R.G."/>
            <person name="Delcher A.L."/>
            <person name="Delehaunty K."/>
            <person name="Do C.B."/>
            <person name="Ebling H."/>
            <person name="Edwards K."/>
            <person name="Eickbush T."/>
            <person name="Evans J.D."/>
            <person name="Filipski A."/>
            <person name="Findeiss S."/>
            <person name="Freyhult E."/>
            <person name="Fulton L."/>
            <person name="Fulton R."/>
            <person name="Garcia A.C."/>
            <person name="Gardiner A."/>
            <person name="Garfield D.A."/>
            <person name="Garvin B.E."/>
            <person name="Gibson G."/>
            <person name="Gilbert D."/>
            <person name="Gnerre S."/>
            <person name="Godfrey J."/>
            <person name="Good R."/>
            <person name="Gotea V."/>
            <person name="Gravely B."/>
            <person name="Greenberg A.J."/>
            <person name="Griffiths-Jones S."/>
            <person name="Gross S."/>
            <person name="Guigo R."/>
            <person name="Gustafson E.A."/>
            <person name="Haerty W."/>
            <person name="Hahn M.W."/>
            <person name="Halligan D.L."/>
            <person name="Halpern A.L."/>
            <person name="Halter G.M."/>
            <person name="Han M.V."/>
            <person name="Heger A."/>
            <person name="Hillier L."/>
            <person name="Hinrichs A.S."/>
            <person name="Holmes I."/>
            <person name="Hoskins R.A."/>
            <person name="Hubisz M.J."/>
            <person name="Hultmark D."/>
            <person name="Huntley M.A."/>
            <person name="Jaffe D.B."/>
            <person name="Jagadeeshan S."/>
            <person name="Jeck W.R."/>
            <person name="Johnson J."/>
            <person name="Jones C.D."/>
            <person name="Jordan W.C."/>
            <person name="Karpen G.H."/>
            <person name="Kataoka E."/>
            <person name="Keightley P.D."/>
            <person name="Kheradpour P."/>
            <person name="Kirkness E.F."/>
            <person name="Koerich L.B."/>
            <person name="Kristiansen K."/>
            <person name="Kudrna D."/>
            <person name="Kulathinal R.J."/>
            <person name="Kumar S."/>
            <person name="Kwok R."/>
            <person name="Lander E."/>
            <person name="Langley C.H."/>
            <person name="Lapoint R."/>
            <person name="Lazzaro B.P."/>
            <person name="Lee S.J."/>
            <person name="Levesque L."/>
            <person name="Li R."/>
            <person name="Lin C.F."/>
            <person name="Lin M.F."/>
            <person name="Lindblad-Toh K."/>
            <person name="Llopart A."/>
            <person name="Long M."/>
            <person name="Low L."/>
            <person name="Lozovsky E."/>
            <person name="Lu J."/>
            <person name="Luo M."/>
            <person name="Machado C.A."/>
            <person name="Makalowski W."/>
            <person name="Marzo M."/>
            <person name="Matsuda M."/>
            <person name="Matzkin L."/>
            <person name="McAllister B."/>
            <person name="McBride C.S."/>
            <person name="McKernan B."/>
            <person name="McKernan K."/>
            <person name="Mendez-Lago M."/>
            <person name="Minx P."/>
            <person name="Mollenhauer M.U."/>
            <person name="Montooth K."/>
            <person name="Mount S.M."/>
            <person name="Mu X."/>
            <person name="Myers E."/>
            <person name="Negre B."/>
            <person name="Newfeld S."/>
            <person name="Nielsen R."/>
            <person name="Noor M.A."/>
            <person name="O'Grady P."/>
            <person name="Pachter L."/>
            <person name="Papaceit M."/>
            <person name="Parisi M.J."/>
            <person name="Parisi M."/>
            <person name="Parts L."/>
            <person name="Pedersen J.S."/>
            <person name="Pesole G."/>
            <person name="Phillippy A.M."/>
            <person name="Ponting C.P."/>
            <person name="Pop M."/>
            <person name="Porcelli D."/>
            <person name="Powell J.R."/>
            <person name="Prohaska S."/>
            <person name="Pruitt K."/>
            <person name="Puig M."/>
            <person name="Quesneville H."/>
            <person name="Ram K.R."/>
            <person name="Rand D."/>
            <person name="Rasmussen M.D."/>
            <person name="Reed L.K."/>
            <person name="Reenan R."/>
            <person name="Reily A."/>
            <person name="Remington K.A."/>
            <person name="Rieger T.T."/>
            <person name="Ritchie M.G."/>
            <person name="Robin C."/>
            <person name="Rogers Y.H."/>
            <person name="Rohde C."/>
            <person name="Rozas J."/>
            <person name="Rubenfield M.J."/>
            <person name="Ruiz A."/>
            <person name="Russo S."/>
            <person name="Salzberg S.L."/>
            <person name="Sanchez-Gracia A."/>
            <person name="Saranga D.J."/>
            <person name="Sato H."/>
            <person name="Schaeffer S.W."/>
            <person name="Schatz M.C."/>
            <person name="Schlenke T."/>
            <person name="Schwartz R."/>
            <person name="Segarra C."/>
            <person name="Singh R.S."/>
            <person name="Sirot L."/>
            <person name="Sirota M."/>
            <person name="Sisneros N.B."/>
            <person name="Smith C.D."/>
            <person name="Smith T.F."/>
            <person name="Spieth J."/>
            <person name="Stage D.E."/>
            <person name="Stark A."/>
            <person name="Stephan W."/>
            <person name="Strausberg R.L."/>
            <person name="Strempel S."/>
            <person name="Sturgill D."/>
            <person name="Sutton G."/>
            <person name="Sutton G.G."/>
            <person name="Tao W."/>
            <person name="Teichmann S."/>
            <person name="Tobari Y.N."/>
            <person name="Tomimura Y."/>
            <person name="Tsolas J.M."/>
            <person name="Valente V.L."/>
            <person name="Venter E."/>
            <person name="Venter J.C."/>
            <person name="Vicario S."/>
            <person name="Vieira F.G."/>
            <person name="Vilella A.J."/>
            <person name="Villasante A."/>
            <person name="Walenz B."/>
            <person name="Wang J."/>
            <person name="Wasserman M."/>
            <person name="Watts T."/>
            <person name="Wilson D."/>
            <person name="Wilson R.K."/>
            <person name="Wing R.A."/>
            <person name="Wolfner M.F."/>
            <person name="Wong A."/>
            <person name="Wong G.K."/>
            <person name="Wu C.I."/>
            <person name="Wu G."/>
            <person name="Yamamoto D."/>
            <person name="Yang H.P."/>
            <person name="Yang S.P."/>
            <person name="Yorke J.A."/>
            <person name="Yoshida K."/>
            <person name="Zdobnov E."/>
            <person name="Zhang P."/>
            <person name="Zhang Y."/>
            <person name="Zimin A.V."/>
            <person name="Baldwin J."/>
            <person name="Abdouelleil A."/>
            <person name="Abdulkadir J."/>
            <person name="Abebe A."/>
            <person name="Abera B."/>
            <person name="Abreu J."/>
            <person name="Acer S.C."/>
            <person name="Aftuck L."/>
            <person name="Alexander A."/>
            <person name="An P."/>
            <person name="Anderson E."/>
            <person name="Anderson S."/>
            <person name="Arachi H."/>
            <person name="Azer M."/>
            <person name="Bachantsang P."/>
            <person name="Barry A."/>
            <person name="Bayul T."/>
            <person name="Berlin A."/>
            <person name="Bessette D."/>
            <person name="Bloom T."/>
            <person name="Blye J."/>
            <person name="Boguslavskiy L."/>
            <person name="Bonnet C."/>
            <person name="Boukhgalter B."/>
            <person name="Bourzgui I."/>
            <person name="Brown A."/>
            <person name="Cahill P."/>
            <person name="Channer S."/>
            <person name="Cheshatsang Y."/>
            <person name="Chuda L."/>
            <person name="Citroen M."/>
            <person name="Collymore A."/>
            <person name="Cooke P."/>
            <person name="Costello M."/>
            <person name="D'Aco K."/>
            <person name="Daza R."/>
            <person name="De Haan G."/>
            <person name="DeGray S."/>
            <person name="DeMaso C."/>
            <person name="Dhargay N."/>
            <person name="Dooley K."/>
            <person name="Dooley E."/>
            <person name="Doricent M."/>
            <person name="Dorje P."/>
            <person name="Dorjee K."/>
            <person name="Dupes A."/>
            <person name="Elong R."/>
            <person name="Falk J."/>
            <person name="Farina A."/>
            <person name="Faro S."/>
            <person name="Ferguson D."/>
            <person name="Fisher S."/>
            <person name="Foley C.D."/>
            <person name="Franke A."/>
            <person name="Friedrich D."/>
            <person name="Gadbois L."/>
            <person name="Gearin G."/>
            <person name="Gearin C.R."/>
            <person name="Giannoukos G."/>
            <person name="Goode T."/>
            <person name="Graham J."/>
            <person name="Grandbois E."/>
            <person name="Grewal S."/>
            <person name="Gyaltsen K."/>
            <person name="Hafez N."/>
            <person name="Hagos B."/>
            <person name="Hall J."/>
            <person name="Henson C."/>
            <person name="Hollinger A."/>
            <person name="Honan T."/>
            <person name="Huard M.D."/>
            <person name="Hughes L."/>
            <person name="Hurhula B."/>
            <person name="Husby M.E."/>
            <person name="Kamat A."/>
            <person name="Kanga B."/>
            <person name="Kashin S."/>
            <person name="Khazanovich D."/>
            <person name="Kisner P."/>
            <person name="Lance K."/>
            <person name="Lara M."/>
            <person name="Lee W."/>
            <person name="Lennon N."/>
            <person name="Letendre F."/>
            <person name="LeVine R."/>
            <person name="Lipovsky A."/>
            <person name="Liu X."/>
            <person name="Liu J."/>
            <person name="Liu S."/>
            <person name="Lokyitsang T."/>
            <person name="Lokyitsang Y."/>
            <person name="Lubonja R."/>
            <person name="Lui A."/>
            <person name="MacDonald P."/>
            <person name="Magnisalis V."/>
            <person name="Maru K."/>
            <person name="Matthews C."/>
            <person name="McCusker W."/>
            <person name="McDonough S."/>
            <person name="Mehta T."/>
            <person name="Meldrim J."/>
            <person name="Meneus L."/>
            <person name="Mihai O."/>
            <person name="Mihalev A."/>
            <person name="Mihova T."/>
            <person name="Mittelman R."/>
            <person name="Mlenga V."/>
            <person name="Montmayeur A."/>
            <person name="Mulrain L."/>
            <person name="Navidi A."/>
            <person name="Naylor J."/>
            <person name="Negash T."/>
            <person name="Nguyen T."/>
            <person name="Nguyen N."/>
            <person name="Nicol R."/>
            <person name="Norbu C."/>
            <person name="Norbu N."/>
            <person name="Novod N."/>
            <person name="O'Neill B."/>
            <person name="Osman S."/>
            <person name="Markiewicz E."/>
            <person name="Oyono O.L."/>
            <person name="Patti C."/>
            <person name="Phunkhang P."/>
            <person name="Pierre F."/>
            <person name="Priest M."/>
            <person name="Raghuraman S."/>
            <person name="Rege F."/>
            <person name="Reyes R."/>
            <person name="Rise C."/>
            <person name="Rogov P."/>
            <person name="Ross K."/>
            <person name="Ryan E."/>
            <person name="Settipalli S."/>
            <person name="Shea T."/>
            <person name="Sherpa N."/>
            <person name="Shi L."/>
            <person name="Shih D."/>
            <person name="Sparrow T."/>
            <person name="Spaulding J."/>
            <person name="Stalker J."/>
            <person name="Stange-Thomann N."/>
            <person name="Stavropoulos S."/>
            <person name="Stone C."/>
            <person name="Strader C."/>
            <person name="Tesfaye S."/>
            <person name="Thomson T."/>
            <person name="Thoulutsang Y."/>
            <person name="Thoulutsang D."/>
            <person name="Topham K."/>
            <person name="Topping I."/>
            <person name="Tsamla T."/>
            <person name="Vassiliev H."/>
            <person name="Vo A."/>
            <person name="Wangchuk T."/>
            <person name="Wangdi T."/>
            <person name="Weiand M."/>
            <person name="Wilkinson J."/>
            <person name="Wilson A."/>
            <person name="Yadav S."/>
            <person name="Young G."/>
            <person name="Yu Q."/>
            <person name="Zembek L."/>
            <person name="Zhong D."/>
            <person name="Zimmer A."/>
            <person name="Zwirko Z."/>
            <person name="Jaffe D.B."/>
            <person name="Alvarez P."/>
            <person name="Brockman W."/>
            <person name="Butler J."/>
            <person name="Chin C."/>
            <person name="Gnerre S."/>
            <person name="Grabherr M."/>
            <person name="Kleber M."/>
            <person name="Mauceli E."/>
            <person name="MacCallum I."/>
        </authorList>
    </citation>
    <scope>NUCLEOTIDE SEQUENCE [LARGE SCALE GENOMIC DNA]</scope>
    <source>
        <strain evidence="2">Tucson 15010-1051.87</strain>
    </source>
</reference>
<proteinExistence type="predicted"/>
<evidence type="ECO:0000313" key="2">
    <source>
        <dbReference type="Proteomes" id="UP000008792"/>
    </source>
</evidence>